<accession>A0A1Y2T2E1</accession>
<keyword evidence="5" id="KW-0479">Metal-binding</keyword>
<gene>
    <name evidence="6" type="ORF">B9T39_00535</name>
</gene>
<dbReference type="InterPro" id="IPR037171">
    <property type="entry name" value="NagB/RpiA_transferase-like"/>
</dbReference>
<evidence type="ECO:0000313" key="7">
    <source>
        <dbReference type="Proteomes" id="UP000243540"/>
    </source>
</evidence>
<dbReference type="EMBL" id="NEKC01000001">
    <property type="protein sequence ID" value="OTA30226.1"/>
    <property type="molecule type" value="Genomic_DNA"/>
</dbReference>
<dbReference type="EC" id="6.3.3.2" evidence="5"/>
<comment type="catalytic activity">
    <reaction evidence="5">
        <text>(6S)-5-formyl-5,6,7,8-tetrahydrofolate + ATP = (6R)-5,10-methenyltetrahydrofolate + ADP + phosphate</text>
        <dbReference type="Rhea" id="RHEA:10488"/>
        <dbReference type="ChEBI" id="CHEBI:30616"/>
        <dbReference type="ChEBI" id="CHEBI:43474"/>
        <dbReference type="ChEBI" id="CHEBI:57455"/>
        <dbReference type="ChEBI" id="CHEBI:57457"/>
        <dbReference type="ChEBI" id="CHEBI:456216"/>
        <dbReference type="EC" id="6.3.3.2"/>
    </reaction>
</comment>
<dbReference type="NCBIfam" id="TIGR02727">
    <property type="entry name" value="MTHFS_bact"/>
    <property type="match status" value="1"/>
</dbReference>
<evidence type="ECO:0000256" key="4">
    <source>
        <dbReference type="PIRSR" id="PIRSR006806-1"/>
    </source>
</evidence>
<organism evidence="6 7">
    <name type="scientific">Alloscardovia macacae</name>
    <dbReference type="NCBI Taxonomy" id="1160091"/>
    <lineage>
        <taxon>Bacteria</taxon>
        <taxon>Bacillati</taxon>
        <taxon>Actinomycetota</taxon>
        <taxon>Actinomycetes</taxon>
        <taxon>Bifidobacteriales</taxon>
        <taxon>Bifidobacteriaceae</taxon>
        <taxon>Alloscardovia</taxon>
    </lineage>
</organism>
<comment type="cofactor">
    <cofactor evidence="5">
        <name>Mg(2+)</name>
        <dbReference type="ChEBI" id="CHEBI:18420"/>
    </cofactor>
</comment>
<evidence type="ECO:0000256" key="1">
    <source>
        <dbReference type="ARBA" id="ARBA00010638"/>
    </source>
</evidence>
<evidence type="ECO:0000256" key="3">
    <source>
        <dbReference type="ARBA" id="ARBA00022840"/>
    </source>
</evidence>
<protein>
    <recommendedName>
        <fullName evidence="5">5-formyltetrahydrofolate cyclo-ligase</fullName>
        <ecNumber evidence="5">6.3.3.2</ecNumber>
    </recommendedName>
</protein>
<dbReference type="GO" id="GO:0005524">
    <property type="term" value="F:ATP binding"/>
    <property type="evidence" value="ECO:0007669"/>
    <property type="project" value="UniProtKB-KW"/>
</dbReference>
<feature type="binding site" evidence="4">
    <location>
        <begin position="3"/>
        <end position="7"/>
    </location>
    <ligand>
        <name>ATP</name>
        <dbReference type="ChEBI" id="CHEBI:30616"/>
    </ligand>
</feature>
<comment type="similarity">
    <text evidence="1 5">Belongs to the 5-formyltetrahydrofolate cyclo-ligase family.</text>
</comment>
<dbReference type="GO" id="GO:0030272">
    <property type="term" value="F:5-formyltetrahydrofolate cyclo-ligase activity"/>
    <property type="evidence" value="ECO:0007669"/>
    <property type="project" value="UniProtKB-EC"/>
</dbReference>
<dbReference type="AlphaFoldDB" id="A0A1Y2T2E1"/>
<reference evidence="6 7" key="1">
    <citation type="submission" date="2017-04" db="EMBL/GenBank/DDBJ databases">
        <title>Draft genome sequences of Alloscardovia macacae UMA81211 and UMA81212 isolated from the feces of a rhesus macaque (Macaca mulatta).</title>
        <authorList>
            <person name="Albert K."/>
            <person name="Sela D.A."/>
        </authorList>
    </citation>
    <scope>NUCLEOTIDE SEQUENCE [LARGE SCALE GENOMIC DNA]</scope>
    <source>
        <strain evidence="6 7">UMA81212</strain>
    </source>
</reference>
<keyword evidence="3 4" id="KW-0067">ATP-binding</keyword>
<proteinExistence type="inferred from homology"/>
<dbReference type="SUPFAM" id="SSF100950">
    <property type="entry name" value="NagB/RpiA/CoA transferase-like"/>
    <property type="match status" value="1"/>
</dbReference>
<dbReference type="PANTHER" id="PTHR23407">
    <property type="entry name" value="ATPASE INHIBITOR/5-FORMYLTETRAHYDROFOLATE CYCLO-LIGASE"/>
    <property type="match status" value="1"/>
</dbReference>
<dbReference type="GO" id="GO:0046872">
    <property type="term" value="F:metal ion binding"/>
    <property type="evidence" value="ECO:0007669"/>
    <property type="project" value="UniProtKB-KW"/>
</dbReference>
<evidence type="ECO:0000256" key="5">
    <source>
        <dbReference type="RuleBase" id="RU361279"/>
    </source>
</evidence>
<dbReference type="InterPro" id="IPR002698">
    <property type="entry name" value="FTHF_cligase"/>
</dbReference>
<dbReference type="OrthoDB" id="3242798at2"/>
<dbReference type="InterPro" id="IPR024185">
    <property type="entry name" value="FTHF_cligase-like_sf"/>
</dbReference>
<dbReference type="PANTHER" id="PTHR23407:SF1">
    <property type="entry name" value="5-FORMYLTETRAHYDROFOLATE CYCLO-LIGASE"/>
    <property type="match status" value="1"/>
</dbReference>
<keyword evidence="6" id="KW-0436">Ligase</keyword>
<dbReference type="Gene3D" id="3.40.50.10420">
    <property type="entry name" value="NagB/RpiA/CoA transferase-like"/>
    <property type="match status" value="1"/>
</dbReference>
<feature type="binding site" evidence="4">
    <location>
        <begin position="131"/>
        <end position="139"/>
    </location>
    <ligand>
        <name>ATP</name>
        <dbReference type="ChEBI" id="CHEBI:30616"/>
    </ligand>
</feature>
<feature type="binding site" evidence="4">
    <location>
        <position position="49"/>
    </location>
    <ligand>
        <name>substrate</name>
    </ligand>
</feature>
<dbReference type="GO" id="GO:0035999">
    <property type="term" value="P:tetrahydrofolate interconversion"/>
    <property type="evidence" value="ECO:0007669"/>
    <property type="project" value="TreeGrafter"/>
</dbReference>
<dbReference type="Pfam" id="PF01812">
    <property type="entry name" value="5-FTHF_cyc-lig"/>
    <property type="match status" value="1"/>
</dbReference>
<keyword evidence="5" id="KW-0460">Magnesium</keyword>
<keyword evidence="2 4" id="KW-0547">Nucleotide-binding</keyword>
<dbReference type="Proteomes" id="UP000243540">
    <property type="component" value="Unassembled WGS sequence"/>
</dbReference>
<evidence type="ECO:0000313" key="6">
    <source>
        <dbReference type="EMBL" id="OTA30226.1"/>
    </source>
</evidence>
<dbReference type="PIRSF" id="PIRSF006806">
    <property type="entry name" value="FTHF_cligase"/>
    <property type="match status" value="1"/>
</dbReference>
<name>A0A1Y2T2E1_9BIFI</name>
<dbReference type="RefSeq" id="WP_086105866.1">
    <property type="nucleotide sequence ID" value="NZ_NEKB01000001.1"/>
</dbReference>
<feature type="binding site" evidence="4">
    <location>
        <position position="54"/>
    </location>
    <ligand>
        <name>substrate</name>
    </ligand>
</feature>
<sequence>MEKHTIRTRVLTALTAQDRTTKARLDTLLLADLTATDEYQSARTLATYMALPHEFDTNLLIRRALTDGKRVLIPRTRKADRSMQMCAYDPENLTRTSFGLLEPSLDAPAVPVNEIDLIHVPAVAVNTAGYRIGYGAGYYDRFLASYTGSTLITAYRDIQLVEFSPEDFDVPAMRLLMR</sequence>
<dbReference type="STRING" id="1160091.B9T39_00535"/>
<comment type="caution">
    <text evidence="6">The sequence shown here is derived from an EMBL/GenBank/DDBJ whole genome shotgun (WGS) entry which is preliminary data.</text>
</comment>
<evidence type="ECO:0000256" key="2">
    <source>
        <dbReference type="ARBA" id="ARBA00022741"/>
    </source>
</evidence>
<dbReference type="GO" id="GO:0009396">
    <property type="term" value="P:folic acid-containing compound biosynthetic process"/>
    <property type="evidence" value="ECO:0007669"/>
    <property type="project" value="TreeGrafter"/>
</dbReference>